<dbReference type="EMBL" id="HG723770">
    <property type="protein sequence ID" value="CDJ66740.1"/>
    <property type="molecule type" value="Genomic_DNA"/>
</dbReference>
<organism evidence="3 4">
    <name type="scientific">Eimeria necatrix</name>
    <dbReference type="NCBI Taxonomy" id="51315"/>
    <lineage>
        <taxon>Eukaryota</taxon>
        <taxon>Sar</taxon>
        <taxon>Alveolata</taxon>
        <taxon>Apicomplexa</taxon>
        <taxon>Conoidasida</taxon>
        <taxon>Coccidia</taxon>
        <taxon>Eucoccidiorida</taxon>
        <taxon>Eimeriorina</taxon>
        <taxon>Eimeriidae</taxon>
        <taxon>Eimeria</taxon>
    </lineage>
</organism>
<name>U6MYG2_9EIME</name>
<sequence length="1021" mass="110822">MTSSAEDIFRNAGSAAYSPARLEPPSTATTLAGAKQTLDSRQTSDSFAYILGRVEAPSSLTDKSPVSQKCSSQRALIKEPFTAAQEQERIQQSSFPRQMPQEGGGQDSEVAAAISKLKRRTPEEKRDISTDTSASPFEFVAGHGSSSLVPEGVCAVGEGTLIQQDSSLLAENDMYEIVAACQKTSDMATAELLRHGGSGSSTSTTRPFTTLASGISEDPWAVPPVANAASAEAASTATAACQVADGCDAGEIWAEANDGDDSQWPFESGLRPWEDIDKETRKAAEGVSSNQLEDHKKIRIWVLHKGVCTPVSWYVDTSAEDVKASVLCACDVLADEGVDPDHPSAEASFCLRPIRPLPDSAEVDGEDLFMEVKTLQMRCQLPSPDCEPEVLTSHQPMENAECLLEETSVAMDGTEKSRSEEVSVRVMLGPRVYSKDFPSLKDGATYLLEPRPLGADDPQQKEELAKLRKLTGDKWRRIYVSVDPLRHIEAQKAILRMRRGTNLLKHTRFGHPHLRQFQLSADRQRLLWYSASKGKEASVVQMGELEGLVLGQKSATFQSYRIPAVQHLSFSLVFKGETSRPDFASSVLLPDASIEDARTLDLTCKDETEFEAWVTGCKAIIAASKHLKLSKLQLLSHSRRFLRALQRSEATVQLTKLPEEKGQSALQDCMDLPWHPLEELERKYEEQKRRIDTAAEEIRALDRTAVVRSNVDLSVLVGAGPAYASVFGDSEQVDDEEMEFERMRELLFEVTQVLATAKAELTEYKKAEEKRQQHSREGAAASIDSAASGPFYSEAAKEGPSSKGSLDHKPAGGSCDSSDSLVKSSVLAISSGGEVLMRSGAAGLTFEERFKMAATGSSVGLEVVQEQVKEGIVTLLQRAANQTAEAQQIFTSALAAAAAVVGVDSPRQSGPPDTLPVEDVEKLKSINQLLWRAEVDVENVEDMLARLKAPRTLGGMALAGTVASLNHMVTTQLSTWGGQLASMVTDFLMKAEVPQLGLPAPAGTQRPPIAYSDSDYEDEFS</sequence>
<evidence type="ECO:0000313" key="4">
    <source>
        <dbReference type="Proteomes" id="UP000030754"/>
    </source>
</evidence>
<keyword evidence="1" id="KW-0175">Coiled coil</keyword>
<dbReference type="GeneID" id="25472794"/>
<evidence type="ECO:0000256" key="1">
    <source>
        <dbReference type="SAM" id="Coils"/>
    </source>
</evidence>
<feature type="region of interest" description="Disordered" evidence="2">
    <location>
        <begin position="1"/>
        <end position="27"/>
    </location>
</feature>
<proteinExistence type="predicted"/>
<dbReference type="SUPFAM" id="SSF50729">
    <property type="entry name" value="PH domain-like"/>
    <property type="match status" value="1"/>
</dbReference>
<feature type="region of interest" description="Disordered" evidence="2">
    <location>
        <begin position="82"/>
        <end position="109"/>
    </location>
</feature>
<feature type="region of interest" description="Disordered" evidence="2">
    <location>
        <begin position="791"/>
        <end position="819"/>
    </location>
</feature>
<dbReference type="InterPro" id="IPR011993">
    <property type="entry name" value="PH-like_dom_sf"/>
</dbReference>
<dbReference type="VEuPathDB" id="ToxoDB:ENH_00026250"/>
<dbReference type="Proteomes" id="UP000030754">
    <property type="component" value="Unassembled WGS sequence"/>
</dbReference>
<gene>
    <name evidence="3" type="ORF">ENH_00026250</name>
</gene>
<dbReference type="RefSeq" id="XP_013435207.1">
    <property type="nucleotide sequence ID" value="XM_013579753.1"/>
</dbReference>
<dbReference type="OrthoDB" id="5981550at2759"/>
<evidence type="ECO:0000256" key="2">
    <source>
        <dbReference type="SAM" id="MobiDB-lite"/>
    </source>
</evidence>
<feature type="region of interest" description="Disordered" evidence="2">
    <location>
        <begin position="997"/>
        <end position="1021"/>
    </location>
</feature>
<evidence type="ECO:0000313" key="3">
    <source>
        <dbReference type="EMBL" id="CDJ66740.1"/>
    </source>
</evidence>
<dbReference type="AlphaFoldDB" id="U6MYG2"/>
<reference evidence="3" key="2">
    <citation type="submission" date="2013-10" db="EMBL/GenBank/DDBJ databases">
        <authorList>
            <person name="Aslett M."/>
        </authorList>
    </citation>
    <scope>NUCLEOTIDE SEQUENCE [LARGE SCALE GENOMIC DNA]</scope>
    <source>
        <strain evidence="3">Houghton</strain>
    </source>
</reference>
<feature type="coiled-coil region" evidence="1">
    <location>
        <begin position="677"/>
        <end position="704"/>
    </location>
</feature>
<protein>
    <submittedName>
        <fullName evidence="3">Chromosome condensation regulator protein, related</fullName>
    </submittedName>
</protein>
<reference evidence="3" key="1">
    <citation type="submission" date="2013-10" db="EMBL/GenBank/DDBJ databases">
        <title>Genomic analysis of the causative agents of coccidiosis in chickens.</title>
        <authorList>
            <person name="Reid A.J."/>
            <person name="Blake D."/>
            <person name="Billington K."/>
            <person name="Browne H."/>
            <person name="Dunn M."/>
            <person name="Hung S."/>
            <person name="Kawahara F."/>
            <person name="Miranda-Saavedra D."/>
            <person name="Mourier T."/>
            <person name="Nagra H."/>
            <person name="Otto T.D."/>
            <person name="Rawlings N."/>
            <person name="Sanchez A."/>
            <person name="Sanders M."/>
            <person name="Subramaniam C."/>
            <person name="Tay Y."/>
            <person name="Dear P."/>
            <person name="Doerig C."/>
            <person name="Gruber A."/>
            <person name="Parkinson J."/>
            <person name="Shirley M."/>
            <person name="Wan K.L."/>
            <person name="Berriman M."/>
            <person name="Tomley F."/>
            <person name="Pain A."/>
        </authorList>
    </citation>
    <scope>NUCLEOTIDE SEQUENCE [LARGE SCALE GENOMIC DNA]</scope>
    <source>
        <strain evidence="3">Houghton</strain>
    </source>
</reference>
<keyword evidence="4" id="KW-1185">Reference proteome</keyword>
<accession>U6MYG2</accession>
<dbReference type="Gene3D" id="2.30.29.30">
    <property type="entry name" value="Pleckstrin-homology domain (PH domain)/Phosphotyrosine-binding domain (PTB)"/>
    <property type="match status" value="1"/>
</dbReference>